<dbReference type="InterPro" id="IPR036390">
    <property type="entry name" value="WH_DNA-bd_sf"/>
</dbReference>
<feature type="region of interest" description="Disordered" evidence="8">
    <location>
        <begin position="408"/>
        <end position="436"/>
    </location>
</feature>
<dbReference type="GO" id="GO:0006511">
    <property type="term" value="P:ubiquitin-dependent protein catabolic process"/>
    <property type="evidence" value="ECO:0007669"/>
    <property type="project" value="TreeGrafter"/>
</dbReference>
<evidence type="ECO:0000256" key="2">
    <source>
        <dbReference type="ARBA" id="ARBA00004496"/>
    </source>
</evidence>
<keyword evidence="5" id="KW-0963">Cytoplasm</keyword>
<comment type="similarity">
    <text evidence="3">Belongs to the CSN3 family.</text>
</comment>
<dbReference type="EMBL" id="VIIS01000127">
    <property type="protein sequence ID" value="KAF0312920.1"/>
    <property type="molecule type" value="Genomic_DNA"/>
</dbReference>
<evidence type="ECO:0000313" key="11">
    <source>
        <dbReference type="Proteomes" id="UP000440578"/>
    </source>
</evidence>
<name>A0A6A4X9M2_AMPAM</name>
<reference evidence="10 11" key="1">
    <citation type="submission" date="2019-07" db="EMBL/GenBank/DDBJ databases">
        <title>Draft genome assembly of a fouling barnacle, Amphibalanus amphitrite (Darwin, 1854): The first reference genome for Thecostraca.</title>
        <authorList>
            <person name="Kim W."/>
        </authorList>
    </citation>
    <scope>NUCLEOTIDE SEQUENCE [LARGE SCALE GENOMIC DNA]</scope>
    <source>
        <strain evidence="10">SNU_AA5</strain>
        <tissue evidence="10">Soma without cirri and trophi</tissue>
    </source>
</reference>
<proteinExistence type="inferred from homology"/>
<dbReference type="InterPro" id="IPR055089">
    <property type="entry name" value="COP9_N"/>
</dbReference>
<dbReference type="Gene3D" id="1.10.10.10">
    <property type="entry name" value="Winged helix-like DNA-binding domain superfamily/Winged helix DNA-binding domain"/>
    <property type="match status" value="1"/>
</dbReference>
<dbReference type="Pfam" id="PF22788">
    <property type="entry name" value="COP9_hel_rpt"/>
    <property type="match status" value="1"/>
</dbReference>
<protein>
    <recommendedName>
        <fullName evidence="4">COP9 signalosome complex subunit 3</fullName>
    </recommendedName>
</protein>
<evidence type="ECO:0000256" key="6">
    <source>
        <dbReference type="ARBA" id="ARBA00022790"/>
    </source>
</evidence>
<dbReference type="AlphaFoldDB" id="A0A6A4X9M2"/>
<evidence type="ECO:0000313" key="10">
    <source>
        <dbReference type="EMBL" id="KAF0312920.1"/>
    </source>
</evidence>
<evidence type="ECO:0000256" key="3">
    <source>
        <dbReference type="ARBA" id="ARBA00007084"/>
    </source>
</evidence>
<dbReference type="InterPro" id="IPR000717">
    <property type="entry name" value="PCI_dom"/>
</dbReference>
<dbReference type="SMART" id="SM00088">
    <property type="entry name" value="PINT"/>
    <property type="match status" value="1"/>
</dbReference>
<evidence type="ECO:0000259" key="9">
    <source>
        <dbReference type="PROSITE" id="PS50250"/>
    </source>
</evidence>
<dbReference type="GO" id="GO:0005737">
    <property type="term" value="C:cytoplasm"/>
    <property type="evidence" value="ECO:0007669"/>
    <property type="project" value="UniProtKB-SubCell"/>
</dbReference>
<dbReference type="InterPro" id="IPR050756">
    <property type="entry name" value="CSN3"/>
</dbReference>
<evidence type="ECO:0000256" key="8">
    <source>
        <dbReference type="SAM" id="MobiDB-lite"/>
    </source>
</evidence>
<evidence type="ECO:0000256" key="1">
    <source>
        <dbReference type="ARBA" id="ARBA00004123"/>
    </source>
</evidence>
<keyword evidence="6" id="KW-0736">Signalosome</keyword>
<dbReference type="GO" id="GO:0008180">
    <property type="term" value="C:COP9 signalosome"/>
    <property type="evidence" value="ECO:0007669"/>
    <property type="project" value="UniProtKB-KW"/>
</dbReference>
<dbReference type="PROSITE" id="PS50250">
    <property type="entry name" value="PCI"/>
    <property type="match status" value="1"/>
</dbReference>
<dbReference type="PANTHER" id="PTHR10758:SF1">
    <property type="entry name" value="COP9 SIGNALOSOME COMPLEX SUBUNIT 3"/>
    <property type="match status" value="1"/>
</dbReference>
<feature type="compositionally biased region" description="Polar residues" evidence="8">
    <location>
        <begin position="421"/>
        <end position="436"/>
    </location>
</feature>
<dbReference type="OrthoDB" id="29061at2759"/>
<keyword evidence="11" id="KW-1185">Reference proteome</keyword>
<gene>
    <name evidence="10" type="primary">COPS3</name>
    <name evidence="10" type="ORF">FJT64_016438</name>
</gene>
<dbReference type="Pfam" id="PF01399">
    <property type="entry name" value="PCI"/>
    <property type="match status" value="1"/>
</dbReference>
<accession>A0A6A4X9M2</accession>
<dbReference type="SUPFAM" id="SSF46785">
    <property type="entry name" value="Winged helix' DNA-binding domain"/>
    <property type="match status" value="1"/>
</dbReference>
<comment type="subcellular location">
    <subcellularLocation>
        <location evidence="2">Cytoplasm</location>
    </subcellularLocation>
    <subcellularLocation>
        <location evidence="1">Nucleus</location>
    </subcellularLocation>
</comment>
<feature type="domain" description="PCI" evidence="9">
    <location>
        <begin position="196"/>
        <end position="368"/>
    </location>
</feature>
<comment type="caution">
    <text evidence="10">The sequence shown here is derived from an EMBL/GenBank/DDBJ whole genome shotgun (WGS) entry which is preliminary data.</text>
</comment>
<dbReference type="Proteomes" id="UP000440578">
    <property type="component" value="Unassembled WGS sequence"/>
</dbReference>
<organism evidence="10 11">
    <name type="scientific">Amphibalanus amphitrite</name>
    <name type="common">Striped barnacle</name>
    <name type="synonym">Balanus amphitrite</name>
    <dbReference type="NCBI Taxonomy" id="1232801"/>
    <lineage>
        <taxon>Eukaryota</taxon>
        <taxon>Metazoa</taxon>
        <taxon>Ecdysozoa</taxon>
        <taxon>Arthropoda</taxon>
        <taxon>Crustacea</taxon>
        <taxon>Multicrustacea</taxon>
        <taxon>Cirripedia</taxon>
        <taxon>Thoracica</taxon>
        <taxon>Thoracicalcarea</taxon>
        <taxon>Balanomorpha</taxon>
        <taxon>Balanoidea</taxon>
        <taxon>Balanidae</taxon>
        <taxon>Amphibalaninae</taxon>
        <taxon>Amphibalanus</taxon>
    </lineage>
</organism>
<evidence type="ECO:0000256" key="5">
    <source>
        <dbReference type="ARBA" id="ARBA00022490"/>
    </source>
</evidence>
<dbReference type="InterPro" id="IPR036388">
    <property type="entry name" value="WH-like_DNA-bd_sf"/>
</dbReference>
<evidence type="ECO:0000256" key="7">
    <source>
        <dbReference type="ARBA" id="ARBA00023242"/>
    </source>
</evidence>
<evidence type="ECO:0000256" key="4">
    <source>
        <dbReference type="ARBA" id="ARBA00014878"/>
    </source>
</evidence>
<dbReference type="PANTHER" id="PTHR10758">
    <property type="entry name" value="26S PROTEASOME NON-ATPASE REGULATORY SUBUNIT 3/COP9 SIGNALOSOME COMPLEX SUBUNIT 3"/>
    <property type="match status" value="1"/>
</dbReference>
<keyword evidence="7" id="KW-0539">Nucleus</keyword>
<sequence>MSFPLESFVNSVKTLSSQGNLSCLYEFLENSSEMLSKNTTHLEAALSSLELGQHSLGILALLLARFKAGAGEPATLDRQMAEFVEGCAVDQIRYAPDSYAELCHLYTKKLLERSKAIKGLRVLQQAIAKIQASPNQLTSIHADLCHLALSAKCFRPALDVLDVDIADISKENGKFESRHLLLYYYYGGLIYTAVKQFERALFCFEIYFSVPSLSLSHIMVEAFKKHILLTLILRVEAPPPKHCYSEVARTTMGRRIRPFCVPYVELATAFAQRSPEPLLAVVTRHQEQFARDQNTGLVKQVVASHNKMNIQRLTKTFVTLSLSDVASRAQLPSAQKAELHVLGMIEEGEIFAAIDQRDGMVRFQDSPEQYAAPEMVARLERELAQIMALERRLQQLDEEIQLEPQYVQKATKTQHEDDSGQACSSSQNNKVANNIM</sequence>